<gene>
    <name evidence="2" type="ORF">PS673_05797</name>
</gene>
<accession>A0A5E6Y1U1</accession>
<evidence type="ECO:0000256" key="1">
    <source>
        <dbReference type="SAM" id="MobiDB-lite"/>
    </source>
</evidence>
<dbReference type="Proteomes" id="UP000344274">
    <property type="component" value="Unassembled WGS sequence"/>
</dbReference>
<dbReference type="EMBL" id="CABVHB010000129">
    <property type="protein sequence ID" value="VVN46579.1"/>
    <property type="molecule type" value="Genomic_DNA"/>
</dbReference>
<name>A0A5E6Y1U1_PSEFL</name>
<reference evidence="2 3" key="1">
    <citation type="submission" date="2019-09" db="EMBL/GenBank/DDBJ databases">
        <authorList>
            <person name="Chandra G."/>
            <person name="Truman W A."/>
        </authorList>
    </citation>
    <scope>NUCLEOTIDE SEQUENCE [LARGE SCALE GENOMIC DNA]</scope>
    <source>
        <strain evidence="2">PS673</strain>
    </source>
</reference>
<proteinExistence type="predicted"/>
<feature type="region of interest" description="Disordered" evidence="1">
    <location>
        <begin position="68"/>
        <end position="91"/>
    </location>
</feature>
<organism evidence="2 3">
    <name type="scientific">Pseudomonas fluorescens</name>
    <dbReference type="NCBI Taxonomy" id="294"/>
    <lineage>
        <taxon>Bacteria</taxon>
        <taxon>Pseudomonadati</taxon>
        <taxon>Pseudomonadota</taxon>
        <taxon>Gammaproteobacteria</taxon>
        <taxon>Pseudomonadales</taxon>
        <taxon>Pseudomonadaceae</taxon>
        <taxon>Pseudomonas</taxon>
    </lineage>
</organism>
<evidence type="ECO:0000313" key="2">
    <source>
        <dbReference type="EMBL" id="VVN46579.1"/>
    </source>
</evidence>
<protein>
    <submittedName>
        <fullName evidence="2">Uncharacterized protein</fullName>
    </submittedName>
</protein>
<evidence type="ECO:0000313" key="3">
    <source>
        <dbReference type="Proteomes" id="UP000344274"/>
    </source>
</evidence>
<feature type="compositionally biased region" description="Basic and acidic residues" evidence="1">
    <location>
        <begin position="68"/>
        <end position="83"/>
    </location>
</feature>
<dbReference type="AlphaFoldDB" id="A0A5E6Y1U1"/>
<sequence>MTCHQWLLIPAACINILNPPATTPNATTLPNQITTSHPSRLYQGARSQESMIAIANPHFAAEHVIAPDRIHQDDRQNEQRADQDEQLAGWR</sequence>